<name>A0AAD4R1K3_9BILA</name>
<evidence type="ECO:0000256" key="8">
    <source>
        <dbReference type="SAM" id="Phobius"/>
    </source>
</evidence>
<dbReference type="PROSITE" id="PS50262">
    <property type="entry name" value="G_PROTEIN_RECEP_F1_2"/>
    <property type="match status" value="1"/>
</dbReference>
<feature type="domain" description="G-protein coupled receptors family 1 profile" evidence="9">
    <location>
        <begin position="56"/>
        <end position="329"/>
    </location>
</feature>
<sequence length="366" mass="42293">MTTKIITIDFTNNNTAIFFPTTTIPVVEESHYYISQGWRITYSFVISSLTVVGLLGNILLVVGILSNKTIRHMPLNATLVSMAIANSLYICVRLLYWIQMMVTGVDILWVPGEYCWIVRYFPEAFVDVSSGAYLLLSIERSVVVGRCSWARRYANVNYIFPANCILWLIAFVSDIPQLIVHYTRVKLSISKHNVYQCKLGPDWLRFITTHWVVMDIIFFVIPAILAGILNMHVCYISWNSKLEKTNGEPYETVGDFEIWKEHNSKNKRAFNRKSTVAKIVISFAFFLICFTPDFVVNLLWFFHTSPSKESVRIAKFTMFIWCAVYPLMHSLFSEVLRNRLKVLLVTFFNHIGGNSNDKRRLAQSRM</sequence>
<dbReference type="InterPro" id="IPR017452">
    <property type="entry name" value="GPCR_Rhodpsn_7TM"/>
</dbReference>
<feature type="transmembrane region" description="Helical" evidence="8">
    <location>
        <begin position="275"/>
        <end position="301"/>
    </location>
</feature>
<feature type="transmembrane region" description="Helical" evidence="8">
    <location>
        <begin position="156"/>
        <end position="179"/>
    </location>
</feature>
<evidence type="ECO:0000256" key="6">
    <source>
        <dbReference type="ARBA" id="ARBA00023170"/>
    </source>
</evidence>
<feature type="transmembrane region" description="Helical" evidence="8">
    <location>
        <begin position="211"/>
        <end position="236"/>
    </location>
</feature>
<reference evidence="10" key="1">
    <citation type="submission" date="2022-01" db="EMBL/GenBank/DDBJ databases">
        <title>Genome Sequence Resource for Two Populations of Ditylenchus destructor, the Migratory Endoparasitic Phytonematode.</title>
        <authorList>
            <person name="Zhang H."/>
            <person name="Lin R."/>
            <person name="Xie B."/>
        </authorList>
    </citation>
    <scope>NUCLEOTIDE SEQUENCE</scope>
    <source>
        <strain evidence="10">BazhouSP</strain>
    </source>
</reference>
<evidence type="ECO:0000259" key="9">
    <source>
        <dbReference type="PROSITE" id="PS50262"/>
    </source>
</evidence>
<dbReference type="GO" id="GO:0016020">
    <property type="term" value="C:membrane"/>
    <property type="evidence" value="ECO:0007669"/>
    <property type="project" value="UniProtKB-SubCell"/>
</dbReference>
<evidence type="ECO:0000256" key="5">
    <source>
        <dbReference type="ARBA" id="ARBA00023136"/>
    </source>
</evidence>
<feature type="transmembrane region" description="Helical" evidence="8">
    <location>
        <begin position="313"/>
        <end position="332"/>
    </location>
</feature>
<evidence type="ECO:0000313" key="10">
    <source>
        <dbReference type="EMBL" id="KAI1703937.1"/>
    </source>
</evidence>
<dbReference type="PANTHER" id="PTHR24243:SF208">
    <property type="entry name" value="PYROKININ-1 RECEPTOR"/>
    <property type="match status" value="1"/>
</dbReference>
<gene>
    <name evidence="10" type="ORF">DdX_14552</name>
</gene>
<evidence type="ECO:0000256" key="1">
    <source>
        <dbReference type="ARBA" id="ARBA00004141"/>
    </source>
</evidence>
<dbReference type="CDD" id="cd00637">
    <property type="entry name" value="7tm_classA_rhodopsin-like"/>
    <property type="match status" value="1"/>
</dbReference>
<dbReference type="Gene3D" id="1.20.1070.10">
    <property type="entry name" value="Rhodopsin 7-helix transmembrane proteins"/>
    <property type="match status" value="1"/>
</dbReference>
<keyword evidence="3 8" id="KW-1133">Transmembrane helix</keyword>
<keyword evidence="7" id="KW-0807">Transducer</keyword>
<evidence type="ECO:0000256" key="4">
    <source>
        <dbReference type="ARBA" id="ARBA00023040"/>
    </source>
</evidence>
<evidence type="ECO:0000256" key="7">
    <source>
        <dbReference type="ARBA" id="ARBA00023224"/>
    </source>
</evidence>
<keyword evidence="2 8" id="KW-0812">Transmembrane</keyword>
<feature type="transmembrane region" description="Helical" evidence="8">
    <location>
        <begin position="40"/>
        <end position="65"/>
    </location>
</feature>
<accession>A0AAD4R1K3</accession>
<keyword evidence="11" id="KW-1185">Reference proteome</keyword>
<evidence type="ECO:0000256" key="2">
    <source>
        <dbReference type="ARBA" id="ARBA00022692"/>
    </source>
</evidence>
<evidence type="ECO:0000256" key="3">
    <source>
        <dbReference type="ARBA" id="ARBA00022989"/>
    </source>
</evidence>
<dbReference type="PRINTS" id="PR00237">
    <property type="entry name" value="GPCRRHODOPSN"/>
</dbReference>
<proteinExistence type="predicted"/>
<evidence type="ECO:0000313" key="11">
    <source>
        <dbReference type="Proteomes" id="UP001201812"/>
    </source>
</evidence>
<dbReference type="GO" id="GO:0004930">
    <property type="term" value="F:G protein-coupled receptor activity"/>
    <property type="evidence" value="ECO:0007669"/>
    <property type="project" value="UniProtKB-KW"/>
</dbReference>
<dbReference type="SUPFAM" id="SSF81321">
    <property type="entry name" value="Family A G protein-coupled receptor-like"/>
    <property type="match status" value="1"/>
</dbReference>
<keyword evidence="6 10" id="KW-0675">Receptor</keyword>
<comment type="subcellular location">
    <subcellularLocation>
        <location evidence="1">Membrane</location>
        <topology evidence="1">Multi-pass membrane protein</topology>
    </subcellularLocation>
</comment>
<keyword evidence="5 8" id="KW-0472">Membrane</keyword>
<feature type="transmembrane region" description="Helical" evidence="8">
    <location>
        <begin position="77"/>
        <end position="96"/>
    </location>
</feature>
<comment type="caution">
    <text evidence="10">The sequence shown here is derived from an EMBL/GenBank/DDBJ whole genome shotgun (WGS) entry which is preliminary data.</text>
</comment>
<dbReference type="AlphaFoldDB" id="A0AAD4R1K3"/>
<dbReference type="EMBL" id="JAKKPZ010000074">
    <property type="protein sequence ID" value="KAI1703937.1"/>
    <property type="molecule type" value="Genomic_DNA"/>
</dbReference>
<dbReference type="Pfam" id="PF00001">
    <property type="entry name" value="7tm_1"/>
    <property type="match status" value="1"/>
</dbReference>
<protein>
    <submittedName>
        <fullName evidence="10">7 transmembrane receptor (Rhodopsin family) domain-containing protein</fullName>
    </submittedName>
</protein>
<dbReference type="PANTHER" id="PTHR24243">
    <property type="entry name" value="G-PROTEIN COUPLED RECEPTOR"/>
    <property type="match status" value="1"/>
</dbReference>
<organism evidence="10 11">
    <name type="scientific">Ditylenchus destructor</name>
    <dbReference type="NCBI Taxonomy" id="166010"/>
    <lineage>
        <taxon>Eukaryota</taxon>
        <taxon>Metazoa</taxon>
        <taxon>Ecdysozoa</taxon>
        <taxon>Nematoda</taxon>
        <taxon>Chromadorea</taxon>
        <taxon>Rhabditida</taxon>
        <taxon>Tylenchina</taxon>
        <taxon>Tylenchomorpha</taxon>
        <taxon>Sphaerularioidea</taxon>
        <taxon>Anguinidae</taxon>
        <taxon>Anguininae</taxon>
        <taxon>Ditylenchus</taxon>
    </lineage>
</organism>
<dbReference type="InterPro" id="IPR000276">
    <property type="entry name" value="GPCR_Rhodpsn"/>
</dbReference>
<dbReference type="Proteomes" id="UP001201812">
    <property type="component" value="Unassembled WGS sequence"/>
</dbReference>
<keyword evidence="4" id="KW-0297">G-protein coupled receptor</keyword>